<feature type="transmembrane region" description="Helical" evidence="1">
    <location>
        <begin position="12"/>
        <end position="33"/>
    </location>
</feature>
<dbReference type="GO" id="GO:1901530">
    <property type="term" value="P:response to hypochlorite"/>
    <property type="evidence" value="ECO:0007669"/>
    <property type="project" value="TreeGrafter"/>
</dbReference>
<protein>
    <submittedName>
        <fullName evidence="2">Inner membrane protein ykgB</fullName>
    </submittedName>
</protein>
<dbReference type="InterPro" id="IPR016865">
    <property type="entry name" value="RclC"/>
</dbReference>
<feature type="transmembrane region" description="Helical" evidence="1">
    <location>
        <begin position="53"/>
        <end position="80"/>
    </location>
</feature>
<evidence type="ECO:0000256" key="1">
    <source>
        <dbReference type="SAM" id="Phobius"/>
    </source>
</evidence>
<dbReference type="RefSeq" id="WP_128091293.1">
    <property type="nucleotide sequence ID" value="NZ_UARG01000017.1"/>
</dbReference>
<keyword evidence="1" id="KW-0472">Membrane</keyword>
<accession>A0A2X2RMU9</accession>
<sequence>MKYAHTERIYKVGYYIGLFGTALILLWLGIFKFTNVEATSIKPLISHHFLLSWLYSIASEQMVSNLIGCIEISIALALIIGVRFATVRKIAFIGNSITFCLTLSFIFTTPNMWRSIEGIPVTDFFILKDVALLGVGFMSLRKP</sequence>
<name>A0A2X2RMU9_CAPOC</name>
<dbReference type="AlphaFoldDB" id="A0A2X2RMU9"/>
<keyword evidence="1" id="KW-0812">Transmembrane</keyword>
<keyword evidence="1" id="KW-1133">Transmembrane helix</keyword>
<evidence type="ECO:0000313" key="2">
    <source>
        <dbReference type="EMBL" id="SQA77973.1"/>
    </source>
</evidence>
<dbReference type="Pfam" id="PF04224">
    <property type="entry name" value="DUF417"/>
    <property type="match status" value="1"/>
</dbReference>
<dbReference type="PANTHER" id="PTHR40106:SF1">
    <property type="entry name" value="INNER MEMBRANE PROTEIN RCLC"/>
    <property type="match status" value="1"/>
</dbReference>
<gene>
    <name evidence="2" type="primary">ykgB_2</name>
    <name evidence="2" type="ORF">NCTC11546_01198</name>
</gene>
<dbReference type="Proteomes" id="UP000249891">
    <property type="component" value="Unassembled WGS sequence"/>
</dbReference>
<proteinExistence type="predicted"/>
<dbReference type="InterPro" id="IPR007339">
    <property type="entry name" value="RclC-like"/>
</dbReference>
<evidence type="ECO:0000313" key="3">
    <source>
        <dbReference type="Proteomes" id="UP000249891"/>
    </source>
</evidence>
<organism evidence="2 3">
    <name type="scientific">Capnocytophaga ochracea</name>
    <dbReference type="NCBI Taxonomy" id="1018"/>
    <lineage>
        <taxon>Bacteria</taxon>
        <taxon>Pseudomonadati</taxon>
        <taxon>Bacteroidota</taxon>
        <taxon>Flavobacteriia</taxon>
        <taxon>Flavobacteriales</taxon>
        <taxon>Flavobacteriaceae</taxon>
        <taxon>Capnocytophaga</taxon>
    </lineage>
</organism>
<dbReference type="PIRSF" id="PIRSF028065">
    <property type="entry name" value="UCP028065"/>
    <property type="match status" value="1"/>
</dbReference>
<dbReference type="GO" id="GO:0005886">
    <property type="term" value="C:plasma membrane"/>
    <property type="evidence" value="ECO:0007669"/>
    <property type="project" value="TreeGrafter"/>
</dbReference>
<dbReference type="PANTHER" id="PTHR40106">
    <property type="entry name" value="INNER MEMBRANE PROTEIN RCLC"/>
    <property type="match status" value="1"/>
</dbReference>
<feature type="transmembrane region" description="Helical" evidence="1">
    <location>
        <begin position="92"/>
        <end position="113"/>
    </location>
</feature>
<reference evidence="2 3" key="1">
    <citation type="submission" date="2018-06" db="EMBL/GenBank/DDBJ databases">
        <authorList>
            <consortium name="Pathogen Informatics"/>
            <person name="Doyle S."/>
        </authorList>
    </citation>
    <scope>NUCLEOTIDE SEQUENCE [LARGE SCALE GENOMIC DNA]</scope>
    <source>
        <strain evidence="2 3">NCTC11546</strain>
    </source>
</reference>
<feature type="transmembrane region" description="Helical" evidence="1">
    <location>
        <begin position="119"/>
        <end position="140"/>
    </location>
</feature>
<dbReference type="EMBL" id="UARG01000017">
    <property type="protein sequence ID" value="SQA77973.1"/>
    <property type="molecule type" value="Genomic_DNA"/>
</dbReference>